<evidence type="ECO:0000313" key="1">
    <source>
        <dbReference type="EMBL" id="GBM76622.1"/>
    </source>
</evidence>
<name>A0A4Y2IH48_ARAVE</name>
<keyword evidence="2" id="KW-1185">Reference proteome</keyword>
<reference evidence="1 2" key="1">
    <citation type="journal article" date="2019" name="Sci. Rep.">
        <title>Orb-weaving spider Araneus ventricosus genome elucidates the spidroin gene catalogue.</title>
        <authorList>
            <person name="Kono N."/>
            <person name="Nakamura H."/>
            <person name="Ohtoshi R."/>
            <person name="Moran D.A.P."/>
            <person name="Shinohara A."/>
            <person name="Yoshida Y."/>
            <person name="Fujiwara M."/>
            <person name="Mori M."/>
            <person name="Tomita M."/>
            <person name="Arakawa K."/>
        </authorList>
    </citation>
    <scope>NUCLEOTIDE SEQUENCE [LARGE SCALE GENOMIC DNA]</scope>
</reference>
<comment type="caution">
    <text evidence="1">The sequence shown here is derived from an EMBL/GenBank/DDBJ whole genome shotgun (WGS) entry which is preliminary data.</text>
</comment>
<accession>A0A4Y2IH48</accession>
<organism evidence="1 2">
    <name type="scientific">Araneus ventricosus</name>
    <name type="common">Orbweaver spider</name>
    <name type="synonym">Epeira ventricosa</name>
    <dbReference type="NCBI Taxonomy" id="182803"/>
    <lineage>
        <taxon>Eukaryota</taxon>
        <taxon>Metazoa</taxon>
        <taxon>Ecdysozoa</taxon>
        <taxon>Arthropoda</taxon>
        <taxon>Chelicerata</taxon>
        <taxon>Arachnida</taxon>
        <taxon>Araneae</taxon>
        <taxon>Araneomorphae</taxon>
        <taxon>Entelegynae</taxon>
        <taxon>Araneoidea</taxon>
        <taxon>Araneidae</taxon>
        <taxon>Araneus</taxon>
    </lineage>
</organism>
<dbReference type="EMBL" id="BGPR01002636">
    <property type="protein sequence ID" value="GBM76622.1"/>
    <property type="molecule type" value="Genomic_DNA"/>
</dbReference>
<sequence length="83" mass="9174">MENPCSIPQNDNNQMMKWEVNFVPGADDDRFSVLSDSQCGCKPLHLHSDRTHADGKFSEYAPDPAVSAVRGKGYLKTGLPHLT</sequence>
<dbReference type="AlphaFoldDB" id="A0A4Y2IH48"/>
<protein>
    <submittedName>
        <fullName evidence="1">Uncharacterized protein</fullName>
    </submittedName>
</protein>
<gene>
    <name evidence="1" type="ORF">AVEN_51676_1</name>
</gene>
<evidence type="ECO:0000313" key="2">
    <source>
        <dbReference type="Proteomes" id="UP000499080"/>
    </source>
</evidence>
<proteinExistence type="predicted"/>
<dbReference type="Proteomes" id="UP000499080">
    <property type="component" value="Unassembled WGS sequence"/>
</dbReference>